<proteinExistence type="predicted"/>
<accession>A0A0E9NCE6</accession>
<protein>
    <submittedName>
        <fullName evidence="1">Uncharacterized protein</fullName>
    </submittedName>
</protein>
<keyword evidence="2" id="KW-1185">Reference proteome</keyword>
<evidence type="ECO:0000313" key="2">
    <source>
        <dbReference type="Proteomes" id="UP000033140"/>
    </source>
</evidence>
<evidence type="ECO:0000313" key="1">
    <source>
        <dbReference type="EMBL" id="GAO47509.1"/>
    </source>
</evidence>
<dbReference type="AlphaFoldDB" id="A0A0E9NCE6"/>
<reference evidence="1 2" key="1">
    <citation type="journal article" date="2011" name="J. Gen. Appl. Microbiol.">
        <title>Draft genome sequencing of the enigmatic yeast Saitoella complicata.</title>
        <authorList>
            <person name="Nishida H."/>
            <person name="Hamamoto M."/>
            <person name="Sugiyama J."/>
        </authorList>
    </citation>
    <scope>NUCLEOTIDE SEQUENCE [LARGE SCALE GENOMIC DNA]</scope>
    <source>
        <strain evidence="1 2">NRRL Y-17804</strain>
    </source>
</reference>
<dbReference type="Proteomes" id="UP000033140">
    <property type="component" value="Unassembled WGS sequence"/>
</dbReference>
<reference evidence="1 2" key="2">
    <citation type="journal article" date="2014" name="J. Gen. Appl. Microbiol.">
        <title>The early diverging ascomycetous budding yeast Saitoella complicata has three histone deacetylases belonging to the Clr6, Hos2, and Rpd3 lineages.</title>
        <authorList>
            <person name="Nishida H."/>
            <person name="Matsumoto T."/>
            <person name="Kondo S."/>
            <person name="Hamamoto M."/>
            <person name="Yoshikawa H."/>
        </authorList>
    </citation>
    <scope>NUCLEOTIDE SEQUENCE [LARGE SCALE GENOMIC DNA]</scope>
    <source>
        <strain evidence="1 2">NRRL Y-17804</strain>
    </source>
</reference>
<comment type="caution">
    <text evidence="1">The sequence shown here is derived from an EMBL/GenBank/DDBJ whole genome shotgun (WGS) entry which is preliminary data.</text>
</comment>
<dbReference type="EMBL" id="BACD03000009">
    <property type="protein sequence ID" value="GAO47509.1"/>
    <property type="molecule type" value="Genomic_DNA"/>
</dbReference>
<sequence>MVRGIWEMGNGKRLWVMRRLIFLDRQDSLSVVPSASLHKVQPKPRPRASRTRAVPSAHVTTLFVGLSGMNH</sequence>
<organism evidence="1 2">
    <name type="scientific">Saitoella complicata (strain BCRC 22490 / CBS 7301 / JCM 7358 / NBRC 10748 / NRRL Y-17804)</name>
    <dbReference type="NCBI Taxonomy" id="698492"/>
    <lineage>
        <taxon>Eukaryota</taxon>
        <taxon>Fungi</taxon>
        <taxon>Dikarya</taxon>
        <taxon>Ascomycota</taxon>
        <taxon>Taphrinomycotina</taxon>
        <taxon>Taphrinomycotina incertae sedis</taxon>
        <taxon>Saitoella</taxon>
    </lineage>
</organism>
<reference evidence="1 2" key="3">
    <citation type="journal article" date="2015" name="Genome Announc.">
        <title>Draft Genome Sequence of the Archiascomycetous Yeast Saitoella complicata.</title>
        <authorList>
            <person name="Yamauchi K."/>
            <person name="Kondo S."/>
            <person name="Hamamoto M."/>
            <person name="Takahashi Y."/>
            <person name="Ogura Y."/>
            <person name="Hayashi T."/>
            <person name="Nishida H."/>
        </authorList>
    </citation>
    <scope>NUCLEOTIDE SEQUENCE [LARGE SCALE GENOMIC DNA]</scope>
    <source>
        <strain evidence="1 2">NRRL Y-17804</strain>
    </source>
</reference>
<gene>
    <name evidence="1" type="ORF">G7K_1714-t1</name>
</gene>
<name>A0A0E9NCE6_SAICN</name>